<protein>
    <recommendedName>
        <fullName evidence="2">DUF4283 domain-containing protein</fullName>
    </recommendedName>
</protein>
<comment type="caution">
    <text evidence="3">The sequence shown here is derived from an EMBL/GenBank/DDBJ whole genome shotgun (WGS) entry which is preliminary data.</text>
</comment>
<feature type="region of interest" description="Disordered" evidence="1">
    <location>
        <begin position="269"/>
        <end position="308"/>
    </location>
</feature>
<reference evidence="3" key="1">
    <citation type="journal article" date="2022" name="Front. Genet.">
        <title>Chromosome-Scale Assembly of the Dendrobium nobile Genome Provides Insights Into the Molecular Mechanism of the Biosynthesis of the Medicinal Active Ingredient of Dendrobium.</title>
        <authorList>
            <person name="Xu Q."/>
            <person name="Niu S.-C."/>
            <person name="Li K.-L."/>
            <person name="Zheng P.-J."/>
            <person name="Zhang X.-J."/>
            <person name="Jia Y."/>
            <person name="Liu Y."/>
            <person name="Niu Y.-X."/>
            <person name="Yu L.-H."/>
            <person name="Chen D.-F."/>
            <person name="Zhang G.-Q."/>
        </authorList>
    </citation>
    <scope>NUCLEOTIDE SEQUENCE</scope>
    <source>
        <tissue evidence="3">Leaf</tissue>
    </source>
</reference>
<dbReference type="Pfam" id="PF14111">
    <property type="entry name" value="DUF4283"/>
    <property type="match status" value="1"/>
</dbReference>
<dbReference type="EMBL" id="JAGYWB010000013">
    <property type="protein sequence ID" value="KAI0499557.1"/>
    <property type="molecule type" value="Genomic_DNA"/>
</dbReference>
<feature type="region of interest" description="Disordered" evidence="1">
    <location>
        <begin position="347"/>
        <end position="375"/>
    </location>
</feature>
<feature type="compositionally biased region" description="Polar residues" evidence="1">
    <location>
        <begin position="358"/>
        <end position="372"/>
    </location>
</feature>
<keyword evidence="4" id="KW-1185">Reference proteome</keyword>
<feature type="compositionally biased region" description="Basic residues" evidence="1">
    <location>
        <begin position="287"/>
        <end position="303"/>
    </location>
</feature>
<dbReference type="Proteomes" id="UP000829196">
    <property type="component" value="Unassembled WGS sequence"/>
</dbReference>
<proteinExistence type="predicted"/>
<accession>A0A8T3ATX4</accession>
<dbReference type="PANTHER" id="PTHR31286">
    <property type="entry name" value="GLYCINE-RICH CELL WALL STRUCTURAL PROTEIN 1.8-LIKE"/>
    <property type="match status" value="1"/>
</dbReference>
<evidence type="ECO:0000256" key="1">
    <source>
        <dbReference type="SAM" id="MobiDB-lite"/>
    </source>
</evidence>
<dbReference type="PANTHER" id="PTHR31286:SF180">
    <property type="entry name" value="OS10G0362600 PROTEIN"/>
    <property type="match status" value="1"/>
</dbReference>
<feature type="compositionally biased region" description="Low complexity" evidence="1">
    <location>
        <begin position="469"/>
        <end position="478"/>
    </location>
</feature>
<dbReference type="AlphaFoldDB" id="A0A8T3ATX4"/>
<dbReference type="OrthoDB" id="786868at2759"/>
<feature type="region of interest" description="Disordered" evidence="1">
    <location>
        <begin position="432"/>
        <end position="478"/>
    </location>
</feature>
<dbReference type="InterPro" id="IPR025558">
    <property type="entry name" value="DUF4283"/>
</dbReference>
<dbReference type="InterPro" id="IPR040256">
    <property type="entry name" value="At4g02000-like"/>
</dbReference>
<organism evidence="3 4">
    <name type="scientific">Dendrobium nobile</name>
    <name type="common">Orchid</name>
    <dbReference type="NCBI Taxonomy" id="94219"/>
    <lineage>
        <taxon>Eukaryota</taxon>
        <taxon>Viridiplantae</taxon>
        <taxon>Streptophyta</taxon>
        <taxon>Embryophyta</taxon>
        <taxon>Tracheophyta</taxon>
        <taxon>Spermatophyta</taxon>
        <taxon>Magnoliopsida</taxon>
        <taxon>Liliopsida</taxon>
        <taxon>Asparagales</taxon>
        <taxon>Orchidaceae</taxon>
        <taxon>Epidendroideae</taxon>
        <taxon>Malaxideae</taxon>
        <taxon>Dendrobiinae</taxon>
        <taxon>Dendrobium</taxon>
    </lineage>
</organism>
<evidence type="ECO:0000313" key="3">
    <source>
        <dbReference type="EMBL" id="KAI0499557.1"/>
    </source>
</evidence>
<feature type="domain" description="DUF4283" evidence="2">
    <location>
        <begin position="80"/>
        <end position="162"/>
    </location>
</feature>
<sequence>MAATGSTPVATFDLQDPSFFPALAHASSSASPAKPRLVDRLWSNIIAEPAPTAPQIPVSLMETPEEIIPFDQDFTEAAAVEWSLCLVGYSIGKRPYYEALNEIAKRIWKLKGTFKLIALTDGFFLFKFSLLEDYDMVWSKGAWFFHGKPFIFKKWTKNFNPTRENFTSVPIWVRVHNLPLICWNTEGISKIASKIGIPIAVDALTAAKTRLTYARICIQVSTTSSFPDTVSVAIEGDVIKLQVQYEWKPIPCASCGSLAHSSAQCPANPQAGKNVNLPPRGRSTSRIPRRISQARHSSSHHSKGKEVVSNSVIQPPSIPNIAASSNNLVLVPSQITWVPKEQNVVDKNGKSEIGGTSKEGTIPSSASKSPVKTFSPPRIPVASEVINIPDLNYPTEEGIGETVIGQISTSNPPIVKMSNKFSSLQGTEEHVLLGSKNESSSFSESLSNLSGGNKPKSSNPKLKGKGSKKPPASSSKRK</sequence>
<evidence type="ECO:0000313" key="4">
    <source>
        <dbReference type="Proteomes" id="UP000829196"/>
    </source>
</evidence>
<feature type="compositionally biased region" description="Low complexity" evidence="1">
    <location>
        <begin position="432"/>
        <end position="461"/>
    </location>
</feature>
<evidence type="ECO:0000259" key="2">
    <source>
        <dbReference type="Pfam" id="PF14111"/>
    </source>
</evidence>
<gene>
    <name evidence="3" type="ORF">KFK09_017763</name>
</gene>
<name>A0A8T3ATX4_DENNO</name>